<proteinExistence type="predicted"/>
<dbReference type="Pfam" id="PF07883">
    <property type="entry name" value="Cupin_2"/>
    <property type="match status" value="1"/>
</dbReference>
<dbReference type="Gene3D" id="1.25.40.10">
    <property type="entry name" value="Tetratricopeptide repeat domain"/>
    <property type="match status" value="1"/>
</dbReference>
<dbReference type="AlphaFoldDB" id="A0A6J4TMT5"/>
<name>A0A6J4TMT5_9ACTN</name>
<dbReference type="InterPro" id="IPR014710">
    <property type="entry name" value="RmlC-like_jellyroll"/>
</dbReference>
<organism evidence="2">
    <name type="scientific">uncultured Solirubrobacteraceae bacterium</name>
    <dbReference type="NCBI Taxonomy" id="1162706"/>
    <lineage>
        <taxon>Bacteria</taxon>
        <taxon>Bacillati</taxon>
        <taxon>Actinomycetota</taxon>
        <taxon>Thermoleophilia</taxon>
        <taxon>Solirubrobacterales</taxon>
        <taxon>Solirubrobacteraceae</taxon>
        <taxon>environmental samples</taxon>
    </lineage>
</organism>
<dbReference type="InterPro" id="IPR011051">
    <property type="entry name" value="RmlC_Cupin_sf"/>
</dbReference>
<dbReference type="EMBL" id="CADCVO010000585">
    <property type="protein sequence ID" value="CAA9526465.1"/>
    <property type="molecule type" value="Genomic_DNA"/>
</dbReference>
<accession>A0A6J4TMT5</accession>
<evidence type="ECO:0000259" key="1">
    <source>
        <dbReference type="Pfam" id="PF07883"/>
    </source>
</evidence>
<evidence type="ECO:0000313" key="2">
    <source>
        <dbReference type="EMBL" id="CAA9526465.1"/>
    </source>
</evidence>
<dbReference type="Gene3D" id="2.60.120.10">
    <property type="entry name" value="Jelly Rolls"/>
    <property type="match status" value="1"/>
</dbReference>
<reference evidence="2" key="1">
    <citation type="submission" date="2020-02" db="EMBL/GenBank/DDBJ databases">
        <authorList>
            <person name="Meier V. D."/>
        </authorList>
    </citation>
    <scope>NUCLEOTIDE SEQUENCE</scope>
    <source>
        <strain evidence="2">AVDCRST_MAG13</strain>
    </source>
</reference>
<dbReference type="SUPFAM" id="SSF51182">
    <property type="entry name" value="RmlC-like cupins"/>
    <property type="match status" value="1"/>
</dbReference>
<dbReference type="InterPro" id="IPR013096">
    <property type="entry name" value="Cupin_2"/>
</dbReference>
<sequence>MARHRVLHLDDAEALPGPGSLMWIPIRQPLGIGAFGINAYTADEAGADVVEEHTEDSGHEELYLVLAGRATFTLDGEEVDAAAGTILFLPEHDVRRGAVAQEPGTLVLAIGGWPDRPFEASAWEWWFRAYGLQDLGRLDEARAVMAEGSQERPEDANIAYHRACLEALGGDRDSAFAQLMRAVALGGDEMRRRAIGEQDFAALRADPRWPIVVAPA</sequence>
<gene>
    <name evidence="2" type="ORF">AVDCRST_MAG13-3779</name>
</gene>
<dbReference type="InterPro" id="IPR011990">
    <property type="entry name" value="TPR-like_helical_dom_sf"/>
</dbReference>
<dbReference type="NCBIfam" id="NF047558">
    <property type="entry name" value="TPR_END_plus"/>
    <property type="match status" value="1"/>
</dbReference>
<feature type="domain" description="Cupin type-2" evidence="1">
    <location>
        <begin position="44"/>
        <end position="96"/>
    </location>
</feature>
<protein>
    <recommendedName>
        <fullName evidence="1">Cupin type-2 domain-containing protein</fullName>
    </recommendedName>
</protein>
<dbReference type="SUPFAM" id="SSF48452">
    <property type="entry name" value="TPR-like"/>
    <property type="match status" value="1"/>
</dbReference>